<dbReference type="EMBL" id="ACHB01000092">
    <property type="protein sequence ID" value="EEI90193.1"/>
    <property type="molecule type" value="Genomic_DNA"/>
</dbReference>
<comment type="caution">
    <text evidence="1">The sequence shown here is derived from an EMBL/GenBank/DDBJ whole genome shotgun (WGS) entry which is preliminary data.</text>
</comment>
<organism evidence="1 2">
    <name type="scientific">Sphingobacterium spiritivorum ATCC 33300</name>
    <dbReference type="NCBI Taxonomy" id="525372"/>
    <lineage>
        <taxon>Bacteria</taxon>
        <taxon>Pseudomonadati</taxon>
        <taxon>Bacteroidota</taxon>
        <taxon>Sphingobacteriia</taxon>
        <taxon>Sphingobacteriales</taxon>
        <taxon>Sphingobacteriaceae</taxon>
        <taxon>Sphingobacterium</taxon>
    </lineage>
</organism>
<evidence type="ECO:0000313" key="1">
    <source>
        <dbReference type="EMBL" id="EEI90193.1"/>
    </source>
</evidence>
<sequence length="187" mass="21057">MAKVALSTIKNWFKTSLKPTQQQFWDTWDSFFHKDDKIPVGSVEGLNALIAAKADKQVLDIHISDPDAHGISEKVDKENGKGLSQENFTTALRTKLEGLNNFDPTDLLNKLEPEIVEISGQDVYYMEWTEQRADRFGSYPTLLVKQYNGLSWSLQPVTIDDVRDGDGDLEGFSIPLGNIQSKIIIKL</sequence>
<gene>
    <name evidence="1" type="ORF">HMPREF0765_4144</name>
</gene>
<evidence type="ECO:0000313" key="2">
    <source>
        <dbReference type="Proteomes" id="UP000006241"/>
    </source>
</evidence>
<proteinExistence type="predicted"/>
<dbReference type="AlphaFoldDB" id="C2G3I8"/>
<dbReference type="HOGENOM" id="CLU_1446805_0_0_10"/>
<reference evidence="1 2" key="1">
    <citation type="submission" date="2009-01" db="EMBL/GenBank/DDBJ databases">
        <authorList>
            <person name="Qin X."/>
            <person name="Bachman B."/>
            <person name="Battles P."/>
            <person name="Bell A."/>
            <person name="Bess C."/>
            <person name="Bickham C."/>
            <person name="Chaboub L."/>
            <person name="Chen D."/>
            <person name="Coyle M."/>
            <person name="Deiros D.R."/>
            <person name="Dinh H."/>
            <person name="Forbes L."/>
            <person name="Fowler G."/>
            <person name="Francisco L."/>
            <person name="Fu Q."/>
            <person name="Gubbala S."/>
            <person name="Hale W."/>
            <person name="Han Y."/>
            <person name="Hemphill L."/>
            <person name="Highlander S.K."/>
            <person name="Hirani K."/>
            <person name="Hogues M."/>
            <person name="Jackson L."/>
            <person name="Jakkamsetti A."/>
            <person name="Javaid M."/>
            <person name="Jiang H."/>
            <person name="Korchina V."/>
            <person name="Kovar C."/>
            <person name="Lara F."/>
            <person name="Lee S."/>
            <person name="Mata R."/>
            <person name="Mathew T."/>
            <person name="Moen C."/>
            <person name="Morales K."/>
            <person name="Munidasa M."/>
            <person name="Nazareth L."/>
            <person name="Ngo R."/>
            <person name="Nguyen L."/>
            <person name="Okwuonu G."/>
            <person name="Ongeri F."/>
            <person name="Patil S."/>
            <person name="Petrosino J."/>
            <person name="Pham C."/>
            <person name="Pham P."/>
            <person name="Pu L.-L."/>
            <person name="Puazo M."/>
            <person name="Raj R."/>
            <person name="Reid J."/>
            <person name="Rouhana J."/>
            <person name="Saada N."/>
            <person name="Shang Y."/>
            <person name="Simmons D."/>
            <person name="Thornton R."/>
            <person name="Warren J."/>
            <person name="Weissenberger G."/>
            <person name="Zhang J."/>
            <person name="Zhang L."/>
            <person name="Zhou C."/>
            <person name="Zhu D."/>
            <person name="Muzny D."/>
            <person name="Worley K."/>
            <person name="Gibbs R."/>
        </authorList>
    </citation>
    <scope>NUCLEOTIDE SEQUENCE [LARGE SCALE GENOMIC DNA]</scope>
    <source>
        <strain evidence="1 2">ATCC 33300</strain>
    </source>
</reference>
<accession>C2G3I8</accession>
<dbReference type="RefSeq" id="WP_003003541.1">
    <property type="nucleotide sequence ID" value="NZ_GG668630.1"/>
</dbReference>
<name>C2G3I8_SPHSI</name>
<protein>
    <submittedName>
        <fullName evidence="1">Uncharacterized protein</fullName>
    </submittedName>
</protein>
<dbReference type="Proteomes" id="UP000006241">
    <property type="component" value="Unassembled WGS sequence"/>
</dbReference>